<dbReference type="Proteomes" id="UP000614610">
    <property type="component" value="Unassembled WGS sequence"/>
</dbReference>
<accession>A0A6G1MIF7</accession>
<dbReference type="Proteomes" id="UP000472727">
    <property type="component" value="Unassembled WGS sequence"/>
</dbReference>
<dbReference type="Proteomes" id="UP000483672">
    <property type="component" value="Unassembled WGS sequence"/>
</dbReference>
<feature type="compositionally biased region" description="Basic and acidic residues" evidence="1">
    <location>
        <begin position="1"/>
        <end position="23"/>
    </location>
</feature>
<feature type="compositionally biased region" description="Polar residues" evidence="1">
    <location>
        <begin position="38"/>
        <end position="51"/>
    </location>
</feature>
<gene>
    <name evidence="4" type="ORF">TWF106_007566</name>
    <name evidence="5" type="ORF">TWF191_003605</name>
    <name evidence="3" type="ORF">TWF679_010026</name>
    <name evidence="2" type="ORF">TWF788_004298</name>
</gene>
<evidence type="ECO:0000313" key="4">
    <source>
        <dbReference type="EMBL" id="KAF3218595.1"/>
    </source>
</evidence>
<name>A0A6G1MIF7_ORBOL</name>
<proteinExistence type="predicted"/>
<dbReference type="EMBL" id="WIWS01000040">
    <property type="protein sequence ID" value="KAF3218595.1"/>
    <property type="molecule type" value="Genomic_DNA"/>
</dbReference>
<evidence type="ECO:0000313" key="2">
    <source>
        <dbReference type="EMBL" id="KAF3192112.1"/>
    </source>
</evidence>
<feature type="region of interest" description="Disordered" evidence="1">
    <location>
        <begin position="1"/>
        <end position="55"/>
    </location>
</feature>
<dbReference type="Proteomes" id="UP000479691">
    <property type="component" value="Unassembled WGS sequence"/>
</dbReference>
<sequence length="111" mass="12458">MAFEVKKSNTERTEDLKVLKAEEPEPTNADSDGAPPTCDNSSQWPGSSTESESFDGSYHGLLDYSSDVEQLYEQSQTLLFTIPSEIRLKIYYEVIGKDILCMSKQALRLVD</sequence>
<dbReference type="EMBL" id="WIWT01000075">
    <property type="protein sequence ID" value="KAF3203848.1"/>
    <property type="molecule type" value="Genomic_DNA"/>
</dbReference>
<dbReference type="EMBL" id="JAABOE010000002">
    <property type="protein sequence ID" value="KAF3192112.1"/>
    <property type="molecule type" value="Genomic_DNA"/>
</dbReference>
<dbReference type="OrthoDB" id="4757095at2759"/>
<evidence type="ECO:0000313" key="8">
    <source>
        <dbReference type="Proteomes" id="UP000483672"/>
    </source>
</evidence>
<dbReference type="AlphaFoldDB" id="A0A6G1MIF7"/>
<evidence type="ECO:0000313" key="7">
    <source>
        <dbReference type="Proteomes" id="UP000479691"/>
    </source>
</evidence>
<protein>
    <submittedName>
        <fullName evidence="2">Uncharacterized protein</fullName>
    </submittedName>
</protein>
<evidence type="ECO:0000313" key="3">
    <source>
        <dbReference type="EMBL" id="KAF3203848.1"/>
    </source>
</evidence>
<dbReference type="EMBL" id="WIPF01000019">
    <property type="protein sequence ID" value="KAF3227522.1"/>
    <property type="molecule type" value="Genomic_DNA"/>
</dbReference>
<organism evidence="2 7">
    <name type="scientific">Orbilia oligospora</name>
    <name type="common">Nematode-trapping fungus</name>
    <name type="synonym">Arthrobotrys oligospora</name>
    <dbReference type="NCBI Taxonomy" id="2813651"/>
    <lineage>
        <taxon>Eukaryota</taxon>
        <taxon>Fungi</taxon>
        <taxon>Dikarya</taxon>
        <taxon>Ascomycota</taxon>
        <taxon>Pezizomycotina</taxon>
        <taxon>Orbiliomycetes</taxon>
        <taxon>Orbiliales</taxon>
        <taxon>Orbiliaceae</taxon>
        <taxon>Orbilia</taxon>
    </lineage>
</organism>
<evidence type="ECO:0000313" key="5">
    <source>
        <dbReference type="EMBL" id="KAF3227522.1"/>
    </source>
</evidence>
<evidence type="ECO:0000256" key="1">
    <source>
        <dbReference type="SAM" id="MobiDB-lite"/>
    </source>
</evidence>
<reference evidence="6 7" key="1">
    <citation type="submission" date="2019-06" db="EMBL/GenBank/DDBJ databases">
        <authorList>
            <person name="Palmer J.M."/>
        </authorList>
    </citation>
    <scope>NUCLEOTIDE SEQUENCE [LARGE SCALE GENOMIC DNA]</scope>
    <source>
        <strain evidence="4 6">TWF106</strain>
        <strain evidence="5 8">TWF191</strain>
        <strain evidence="3">TWF679</strain>
        <strain evidence="2 7">TWF788</strain>
    </source>
</reference>
<evidence type="ECO:0000313" key="6">
    <source>
        <dbReference type="Proteomes" id="UP000472727"/>
    </source>
</evidence>
<comment type="caution">
    <text evidence="2">The sequence shown here is derived from an EMBL/GenBank/DDBJ whole genome shotgun (WGS) entry which is preliminary data.</text>
</comment>